<dbReference type="GO" id="GO:0005524">
    <property type="term" value="F:ATP binding"/>
    <property type="evidence" value="ECO:0007669"/>
    <property type="project" value="UniProtKB-KW"/>
</dbReference>
<comment type="caution">
    <text evidence="4">The sequence shown here is derived from an EMBL/GenBank/DDBJ whole genome shotgun (WGS) entry which is preliminary data.</text>
</comment>
<keyword evidence="1" id="KW-0547">Nucleotide-binding</keyword>
<accession>A0A433Q3Y3</accession>
<sequence>MTHVMLTLSTDDDQRRLQYMDSKDRKRRAREEARNNVESFVYRTQDFLYDDIVELVSTEVQRVHLREQLSETSDWLYGDGEQAQTEDYIAKLKNLQ</sequence>
<dbReference type="Gene3D" id="1.20.1270.10">
    <property type="match status" value="1"/>
</dbReference>
<name>A0A433Q3Y3_9FUNG</name>
<reference evidence="4 5" key="1">
    <citation type="journal article" date="2018" name="New Phytol.">
        <title>Phylogenomics of Endogonaceae and evolution of mycorrhizas within Mucoromycota.</title>
        <authorList>
            <person name="Chang Y."/>
            <person name="Desiro A."/>
            <person name="Na H."/>
            <person name="Sandor L."/>
            <person name="Lipzen A."/>
            <person name="Clum A."/>
            <person name="Barry K."/>
            <person name="Grigoriev I.V."/>
            <person name="Martin F.M."/>
            <person name="Stajich J.E."/>
            <person name="Smith M.E."/>
            <person name="Bonito G."/>
            <person name="Spatafora J.W."/>
        </authorList>
    </citation>
    <scope>NUCLEOTIDE SEQUENCE [LARGE SCALE GENOMIC DNA]</scope>
    <source>
        <strain evidence="4 5">AD002</strain>
    </source>
</reference>
<keyword evidence="2" id="KW-0067">ATP-binding</keyword>
<evidence type="ECO:0000313" key="5">
    <source>
        <dbReference type="Proteomes" id="UP000274822"/>
    </source>
</evidence>
<gene>
    <name evidence="4" type="ORF">BC938DRAFT_473440</name>
</gene>
<evidence type="ECO:0000256" key="2">
    <source>
        <dbReference type="ARBA" id="ARBA00022840"/>
    </source>
</evidence>
<protein>
    <submittedName>
        <fullName evidence="4">Uncharacterized protein</fullName>
    </submittedName>
</protein>
<dbReference type="PANTHER" id="PTHR45639">
    <property type="entry name" value="HSC70CB, ISOFORM G-RELATED"/>
    <property type="match status" value="1"/>
</dbReference>
<organism evidence="4 5">
    <name type="scientific">Jimgerdemannia flammicorona</name>
    <dbReference type="NCBI Taxonomy" id="994334"/>
    <lineage>
        <taxon>Eukaryota</taxon>
        <taxon>Fungi</taxon>
        <taxon>Fungi incertae sedis</taxon>
        <taxon>Mucoromycota</taxon>
        <taxon>Mucoromycotina</taxon>
        <taxon>Endogonomycetes</taxon>
        <taxon>Endogonales</taxon>
        <taxon>Endogonaceae</taxon>
        <taxon>Jimgerdemannia</taxon>
    </lineage>
</organism>
<dbReference type="InterPro" id="IPR029048">
    <property type="entry name" value="HSP70_C_sf"/>
</dbReference>
<dbReference type="GO" id="GO:0030968">
    <property type="term" value="P:endoplasmic reticulum unfolded protein response"/>
    <property type="evidence" value="ECO:0007669"/>
    <property type="project" value="TreeGrafter"/>
</dbReference>
<dbReference type="AlphaFoldDB" id="A0A433Q3Y3"/>
<proteinExistence type="predicted"/>
<dbReference type="GO" id="GO:0034663">
    <property type="term" value="C:endoplasmic reticulum chaperone complex"/>
    <property type="evidence" value="ECO:0007669"/>
    <property type="project" value="TreeGrafter"/>
</dbReference>
<dbReference type="Pfam" id="PF00012">
    <property type="entry name" value="HSP70"/>
    <property type="match status" value="1"/>
</dbReference>
<keyword evidence="3" id="KW-0143">Chaperone</keyword>
<dbReference type="PANTHER" id="PTHR45639:SF3">
    <property type="entry name" value="HYPOXIA UP-REGULATED PROTEIN 1"/>
    <property type="match status" value="1"/>
</dbReference>
<evidence type="ECO:0000256" key="1">
    <source>
        <dbReference type="ARBA" id="ARBA00022741"/>
    </source>
</evidence>
<dbReference type="Proteomes" id="UP000274822">
    <property type="component" value="Unassembled WGS sequence"/>
</dbReference>
<evidence type="ECO:0000256" key="3">
    <source>
        <dbReference type="ARBA" id="ARBA00023186"/>
    </source>
</evidence>
<dbReference type="SUPFAM" id="SSF100934">
    <property type="entry name" value="Heat shock protein 70kD (HSP70), C-terminal subdomain"/>
    <property type="match status" value="1"/>
</dbReference>
<evidence type="ECO:0000313" key="4">
    <source>
        <dbReference type="EMBL" id="RUS24531.1"/>
    </source>
</evidence>
<keyword evidence="5" id="KW-1185">Reference proteome</keyword>
<dbReference type="EMBL" id="RBNJ01015723">
    <property type="protein sequence ID" value="RUS24531.1"/>
    <property type="molecule type" value="Genomic_DNA"/>
</dbReference>
<dbReference type="GO" id="GO:0140662">
    <property type="term" value="F:ATP-dependent protein folding chaperone"/>
    <property type="evidence" value="ECO:0007669"/>
    <property type="project" value="InterPro"/>
</dbReference>
<dbReference type="InterPro" id="IPR013126">
    <property type="entry name" value="Hsp_70_fam"/>
</dbReference>